<dbReference type="Gene3D" id="3.90.1210.10">
    <property type="entry name" value="Antifreeze-like/N-acetylneuraminic acid synthase C-terminal domain"/>
    <property type="match status" value="1"/>
</dbReference>
<keyword evidence="3 4" id="KW-0574">Periplasm</keyword>
<evidence type="ECO:0000256" key="3">
    <source>
        <dbReference type="ARBA" id="ARBA00022764"/>
    </source>
</evidence>
<feature type="signal peptide" evidence="4">
    <location>
        <begin position="1"/>
        <end position="23"/>
    </location>
</feature>
<dbReference type="NCBIfam" id="TIGR03170">
    <property type="entry name" value="flgA_cterm"/>
    <property type="match status" value="1"/>
</dbReference>
<proteinExistence type="inferred from homology"/>
<organism evidence="6 7">
    <name type="scientific">Selenomonas ruminantium</name>
    <dbReference type="NCBI Taxonomy" id="971"/>
    <lineage>
        <taxon>Bacteria</taxon>
        <taxon>Bacillati</taxon>
        <taxon>Bacillota</taxon>
        <taxon>Negativicutes</taxon>
        <taxon>Selenomonadales</taxon>
        <taxon>Selenomonadaceae</taxon>
        <taxon>Selenomonas</taxon>
    </lineage>
</organism>
<sequence length="250" mass="27630">MKKNTLAILCLLWSGFFCLFAFASLPAVADAQGVVQQMVPAEKFAEIARQKIESTLVQTGEMRRHELQLIRAPQMMELPAGEVVCEAELPQKLRYGNTNPVHLRVFLNGEFYRRVVCYYRVNVYDKVLVAAHDLRIDKPIAAADLRLEERSVAGGAGRYLTKLEEVQGRVAARTIKEGTAVESVMLQQPIVMDVGTPVTIRVNYHGIEVSANGIAMQRGRLGAKIRVRNVASGKVLRGTVVDAATVEIVN</sequence>
<evidence type="ECO:0000313" key="7">
    <source>
        <dbReference type="Proteomes" id="UP000183639"/>
    </source>
</evidence>
<dbReference type="SMART" id="SM00858">
    <property type="entry name" value="SAF"/>
    <property type="match status" value="1"/>
</dbReference>
<dbReference type="Gene3D" id="2.30.30.760">
    <property type="match status" value="1"/>
</dbReference>
<evidence type="ECO:0000256" key="4">
    <source>
        <dbReference type="RuleBase" id="RU362063"/>
    </source>
</evidence>
<evidence type="ECO:0000256" key="2">
    <source>
        <dbReference type="ARBA" id="ARBA00022729"/>
    </source>
</evidence>
<keyword evidence="2 4" id="KW-0732">Signal</keyword>
<keyword evidence="4" id="KW-1005">Bacterial flagellum biogenesis</keyword>
<keyword evidence="6" id="KW-0969">Cilium</keyword>
<evidence type="ECO:0000256" key="1">
    <source>
        <dbReference type="ARBA" id="ARBA00004418"/>
    </source>
</evidence>
<keyword evidence="6" id="KW-0282">Flagellum</keyword>
<evidence type="ECO:0000259" key="5">
    <source>
        <dbReference type="SMART" id="SM00858"/>
    </source>
</evidence>
<comment type="function">
    <text evidence="4">Involved in the assembly process of the P-ring formation. It may associate with FlgF on the rod constituting a structure essential for the P-ring assembly or may act as a modulator protein for the P-ring assembly.</text>
</comment>
<dbReference type="InterPro" id="IPR013974">
    <property type="entry name" value="SAF"/>
</dbReference>
<dbReference type="AlphaFoldDB" id="A0A1I3GMC9"/>
<feature type="chain" id="PRO_5010002818" description="Flagella basal body P-ring formation protein FlgA" evidence="4">
    <location>
        <begin position="24"/>
        <end position="250"/>
    </location>
</feature>
<dbReference type="Pfam" id="PF13144">
    <property type="entry name" value="ChapFlgA"/>
    <property type="match status" value="1"/>
</dbReference>
<gene>
    <name evidence="6" type="ORF">SAMN04487861_12335</name>
</gene>
<dbReference type="InterPro" id="IPR017585">
    <property type="entry name" value="SAF_FlgA"/>
</dbReference>
<dbReference type="PANTHER" id="PTHR36307:SF1">
    <property type="entry name" value="FLAGELLA BASAL BODY P-RING FORMATION PROTEIN FLGA"/>
    <property type="match status" value="1"/>
</dbReference>
<accession>A0A1I3GMC9</accession>
<dbReference type="OrthoDB" id="1663924at2"/>
<name>A0A1I3GMC9_SELRU</name>
<keyword evidence="6" id="KW-0966">Cell projection</keyword>
<dbReference type="InterPro" id="IPR039246">
    <property type="entry name" value="Flagellar_FlgA"/>
</dbReference>
<dbReference type="GO" id="GO:0042597">
    <property type="term" value="C:periplasmic space"/>
    <property type="evidence" value="ECO:0007669"/>
    <property type="project" value="UniProtKB-SubCell"/>
</dbReference>
<dbReference type="RefSeq" id="WP_075445109.1">
    <property type="nucleotide sequence ID" value="NZ_FOQK01000023.1"/>
</dbReference>
<dbReference type="Proteomes" id="UP000183639">
    <property type="component" value="Unassembled WGS sequence"/>
</dbReference>
<dbReference type="CDD" id="cd11614">
    <property type="entry name" value="SAF_CpaB_FlgA_like"/>
    <property type="match status" value="1"/>
</dbReference>
<dbReference type="EMBL" id="FOQK01000023">
    <property type="protein sequence ID" value="SFI24617.1"/>
    <property type="molecule type" value="Genomic_DNA"/>
</dbReference>
<feature type="domain" description="SAF" evidence="5">
    <location>
        <begin position="125"/>
        <end position="187"/>
    </location>
</feature>
<reference evidence="6 7" key="1">
    <citation type="submission" date="2016-10" db="EMBL/GenBank/DDBJ databases">
        <authorList>
            <person name="de Groot N.N."/>
        </authorList>
    </citation>
    <scope>NUCLEOTIDE SEQUENCE [LARGE SCALE GENOMIC DNA]</scope>
    <source>
        <strain evidence="6 7">Z108</strain>
    </source>
</reference>
<dbReference type="GO" id="GO:0044780">
    <property type="term" value="P:bacterial-type flagellum assembly"/>
    <property type="evidence" value="ECO:0007669"/>
    <property type="project" value="InterPro"/>
</dbReference>
<evidence type="ECO:0000313" key="6">
    <source>
        <dbReference type="EMBL" id="SFI24617.1"/>
    </source>
</evidence>
<comment type="subcellular location">
    <subcellularLocation>
        <location evidence="1 4">Periplasm</location>
    </subcellularLocation>
</comment>
<protein>
    <recommendedName>
        <fullName evidence="4">Flagella basal body P-ring formation protein FlgA</fullName>
    </recommendedName>
</protein>
<comment type="similarity">
    <text evidence="4">Belongs to the FlgA family.</text>
</comment>
<dbReference type="PANTHER" id="PTHR36307">
    <property type="entry name" value="FLAGELLA BASAL BODY P-RING FORMATION PROTEIN FLGA"/>
    <property type="match status" value="1"/>
</dbReference>